<organism evidence="2">
    <name type="scientific">Phenylobacterium glaciei</name>
    <dbReference type="NCBI Taxonomy" id="2803784"/>
    <lineage>
        <taxon>Bacteria</taxon>
        <taxon>Pseudomonadati</taxon>
        <taxon>Pseudomonadota</taxon>
        <taxon>Alphaproteobacteria</taxon>
        <taxon>Caulobacterales</taxon>
        <taxon>Caulobacteraceae</taxon>
        <taxon>Phenylobacterium</taxon>
    </lineage>
</organism>
<dbReference type="EMBL" id="CP068570">
    <property type="protein sequence ID" value="QQZ50023.1"/>
    <property type="molecule type" value="Genomic_DNA"/>
</dbReference>
<reference evidence="2" key="1">
    <citation type="submission" date="2021-01" db="EMBL/GenBank/DDBJ databases">
        <title>Genome sequence of Phenylobacterium sp. 20VBR1 isolated from a valley glaceir, Ny-Alesund, Svalbard.</title>
        <authorList>
            <person name="Thomas F.A."/>
            <person name="Krishnan K.P."/>
            <person name="Sinha R.K."/>
        </authorList>
    </citation>
    <scope>NUCLEOTIDE SEQUENCE</scope>
    <source>
        <strain evidence="2">20VBR1</strain>
    </source>
</reference>
<protein>
    <submittedName>
        <fullName evidence="2">Uncharacterized protein</fullName>
    </submittedName>
</protein>
<name>A0A974P3I4_9CAUL</name>
<feature type="region of interest" description="Disordered" evidence="1">
    <location>
        <begin position="1"/>
        <end position="53"/>
    </location>
</feature>
<sequence>MALTVGLAPVRPGTRRARPSSGPISASTRPGAAGARSPSSTPRPMATRPPTWP</sequence>
<dbReference type="AlphaFoldDB" id="A0A974P3I4"/>
<proteinExistence type="predicted"/>
<accession>A0A974P3I4</accession>
<evidence type="ECO:0000313" key="2">
    <source>
        <dbReference type="EMBL" id="QQZ50023.1"/>
    </source>
</evidence>
<evidence type="ECO:0000256" key="1">
    <source>
        <dbReference type="SAM" id="MobiDB-lite"/>
    </source>
</evidence>
<gene>
    <name evidence="2" type="ORF">JKL49_25875</name>
</gene>